<dbReference type="PANTHER" id="PTHR42953:SF3">
    <property type="entry name" value="HIGH-AFFINITY ZINC UPTAKE SYSTEM PROTEIN ZNUA"/>
    <property type="match status" value="1"/>
</dbReference>
<dbReference type="PRINTS" id="PR00691">
    <property type="entry name" value="ADHESINB"/>
</dbReference>
<proteinExistence type="inferred from homology"/>
<dbReference type="SUPFAM" id="SSF53807">
    <property type="entry name" value="Helical backbone' metal receptor"/>
    <property type="match status" value="1"/>
</dbReference>
<evidence type="ECO:0000256" key="4">
    <source>
        <dbReference type="RuleBase" id="RU003512"/>
    </source>
</evidence>
<reference evidence="5 6" key="1">
    <citation type="submission" date="2020-08" db="EMBL/GenBank/DDBJ databases">
        <title>Bridging the membrane lipid divide: bacteria of the FCB group superphylum have the potential to synthesize archaeal ether lipids.</title>
        <authorList>
            <person name="Villanueva L."/>
            <person name="Von Meijenfeldt F.A.B."/>
            <person name="Westbye A.B."/>
            <person name="Yadav S."/>
            <person name="Hopmans E.C."/>
            <person name="Dutilh B.E."/>
            <person name="Sinninghe Damste J.S."/>
        </authorList>
    </citation>
    <scope>NUCLEOTIDE SEQUENCE [LARGE SCALE GENOMIC DNA]</scope>
    <source>
        <strain evidence="5">NIOZ-UU30</strain>
    </source>
</reference>
<dbReference type="Gene3D" id="3.40.50.1980">
    <property type="entry name" value="Nitrogenase molybdenum iron protein domain"/>
    <property type="match status" value="2"/>
</dbReference>
<dbReference type="GO" id="GO:0046872">
    <property type="term" value="F:metal ion binding"/>
    <property type="evidence" value="ECO:0007669"/>
    <property type="project" value="InterPro"/>
</dbReference>
<dbReference type="GO" id="GO:0007155">
    <property type="term" value="P:cell adhesion"/>
    <property type="evidence" value="ECO:0007669"/>
    <property type="project" value="InterPro"/>
</dbReference>
<sequence length="310" mass="33956">MKLFGGVAFALLFGVVQLYPSACLGEKIPVVASIFPVADMVQSVGGEHVDVSFILPAGASPHTFEPKPSLVKTITAARIFFMVGAGLEFWAEKFVKLAGPGLTTVVLSEGVALIHSAGHHHENNAGSPYGKPGGSDHESGIANPHIWLDPVTAKSMVAKIVLALSQIDRQHEAFYQEQGRKYLVEIDRLDKRIKTTVETFKIRKFVAFHASWDYFARSYGLESVGVIEAAPGRNPTPIQIKHIVNQIRRHRIRAVFAEPQLNPRAAEVIAKEAGVSVLLLDPLGGPNLKDRSTYIDLMKYNLKVMQEAMQ</sequence>
<evidence type="ECO:0000256" key="3">
    <source>
        <dbReference type="ARBA" id="ARBA00022729"/>
    </source>
</evidence>
<dbReference type="EMBL" id="JACNJH010000137">
    <property type="protein sequence ID" value="MBC8361563.1"/>
    <property type="molecule type" value="Genomic_DNA"/>
</dbReference>
<keyword evidence="2 4" id="KW-0813">Transport</keyword>
<evidence type="ECO:0000256" key="1">
    <source>
        <dbReference type="ARBA" id="ARBA00011028"/>
    </source>
</evidence>
<name>A0A8J6NX23_9BACT</name>
<dbReference type="InterPro" id="IPR006127">
    <property type="entry name" value="ZnuA-like"/>
</dbReference>
<evidence type="ECO:0000313" key="6">
    <source>
        <dbReference type="Proteomes" id="UP000603434"/>
    </source>
</evidence>
<evidence type="ECO:0000256" key="2">
    <source>
        <dbReference type="ARBA" id="ARBA00022448"/>
    </source>
</evidence>
<dbReference type="Pfam" id="PF01297">
    <property type="entry name" value="ZnuA"/>
    <property type="match status" value="1"/>
</dbReference>
<dbReference type="AlphaFoldDB" id="A0A8J6NX23"/>
<dbReference type="InterPro" id="IPR006128">
    <property type="entry name" value="Lipoprotein_PsaA-like"/>
</dbReference>
<dbReference type="InterPro" id="IPR006129">
    <property type="entry name" value="AdhesinB"/>
</dbReference>
<keyword evidence="3" id="KW-0732">Signal</keyword>
<dbReference type="GO" id="GO:0030001">
    <property type="term" value="P:metal ion transport"/>
    <property type="evidence" value="ECO:0007669"/>
    <property type="project" value="InterPro"/>
</dbReference>
<protein>
    <submittedName>
        <fullName evidence="5">Zinc ABC transporter substrate-binding protein</fullName>
    </submittedName>
</protein>
<comment type="caution">
    <text evidence="5">The sequence shown here is derived from an EMBL/GenBank/DDBJ whole genome shotgun (WGS) entry which is preliminary data.</text>
</comment>
<gene>
    <name evidence="5" type="ORF">H8E23_09210</name>
</gene>
<accession>A0A8J6NX23</accession>
<dbReference type="Proteomes" id="UP000603434">
    <property type="component" value="Unassembled WGS sequence"/>
</dbReference>
<organism evidence="5 6">
    <name type="scientific">Candidatus Desulfatibia profunda</name>
    <dbReference type="NCBI Taxonomy" id="2841695"/>
    <lineage>
        <taxon>Bacteria</taxon>
        <taxon>Pseudomonadati</taxon>
        <taxon>Thermodesulfobacteriota</taxon>
        <taxon>Desulfobacteria</taxon>
        <taxon>Desulfobacterales</taxon>
        <taxon>Desulfobacterales incertae sedis</taxon>
        <taxon>Candidatus Desulfatibia</taxon>
    </lineage>
</organism>
<dbReference type="PANTHER" id="PTHR42953">
    <property type="entry name" value="HIGH-AFFINITY ZINC UPTAKE SYSTEM PROTEIN ZNUA-RELATED"/>
    <property type="match status" value="1"/>
</dbReference>
<comment type="similarity">
    <text evidence="1 4">Belongs to the bacterial solute-binding protein 9 family.</text>
</comment>
<dbReference type="InterPro" id="IPR050492">
    <property type="entry name" value="Bact_metal-bind_prot9"/>
</dbReference>
<evidence type="ECO:0000313" key="5">
    <source>
        <dbReference type="EMBL" id="MBC8361563.1"/>
    </source>
</evidence>
<dbReference type="PRINTS" id="PR00690">
    <property type="entry name" value="ADHESNFAMILY"/>
</dbReference>